<gene>
    <name evidence="1" type="ORF">MRB53_019698</name>
</gene>
<comment type="caution">
    <text evidence="1">The sequence shown here is derived from an EMBL/GenBank/DDBJ whole genome shotgun (WGS) entry which is preliminary data.</text>
</comment>
<sequence length="235" mass="25990">MEFLSTSVPSLRVARLPSTALEQNHHLPRPPTTTKIIPQSHLSNKPNSSFSLPTKPTPPSFTRKIPHLSSLSPSPISSLKPTKHFHLTASSGYAAALLDISRCNNDVEAVERDVRRFSGLLCNGVFKGLLEDSTVGMERKWEVLKEVGLHRHVVVLLKMMVEKGKVGLVWEVLEEFKRMCDEVRGTREVLVSSAKKMGEGELLGIAKKVQKISGAMKVKVRHVVDESLPISGFVL</sequence>
<protein>
    <submittedName>
        <fullName evidence="1">Uncharacterized protein</fullName>
    </submittedName>
</protein>
<dbReference type="EMBL" id="CM056814">
    <property type="protein sequence ID" value="KAJ8626391.1"/>
    <property type="molecule type" value="Genomic_DNA"/>
</dbReference>
<keyword evidence="2" id="KW-1185">Reference proteome</keyword>
<proteinExistence type="predicted"/>
<accession>A0ACC2KZS7</accession>
<dbReference type="Proteomes" id="UP001234297">
    <property type="component" value="Chromosome 6"/>
</dbReference>
<organism evidence="1 2">
    <name type="scientific">Persea americana</name>
    <name type="common">Avocado</name>
    <dbReference type="NCBI Taxonomy" id="3435"/>
    <lineage>
        <taxon>Eukaryota</taxon>
        <taxon>Viridiplantae</taxon>
        <taxon>Streptophyta</taxon>
        <taxon>Embryophyta</taxon>
        <taxon>Tracheophyta</taxon>
        <taxon>Spermatophyta</taxon>
        <taxon>Magnoliopsida</taxon>
        <taxon>Magnoliidae</taxon>
        <taxon>Laurales</taxon>
        <taxon>Lauraceae</taxon>
        <taxon>Persea</taxon>
    </lineage>
</organism>
<evidence type="ECO:0000313" key="1">
    <source>
        <dbReference type="EMBL" id="KAJ8626391.1"/>
    </source>
</evidence>
<name>A0ACC2KZS7_PERAE</name>
<evidence type="ECO:0000313" key="2">
    <source>
        <dbReference type="Proteomes" id="UP001234297"/>
    </source>
</evidence>
<reference evidence="1 2" key="1">
    <citation type="journal article" date="2022" name="Hortic Res">
        <title>A haplotype resolved chromosomal level avocado genome allows analysis of novel avocado genes.</title>
        <authorList>
            <person name="Nath O."/>
            <person name="Fletcher S.J."/>
            <person name="Hayward A."/>
            <person name="Shaw L.M."/>
            <person name="Masouleh A.K."/>
            <person name="Furtado A."/>
            <person name="Henry R.J."/>
            <person name="Mitter N."/>
        </authorList>
    </citation>
    <scope>NUCLEOTIDE SEQUENCE [LARGE SCALE GENOMIC DNA]</scope>
    <source>
        <strain evidence="2">cv. Hass</strain>
    </source>
</reference>